<sequence>MVNRVFSDNQYPDMLIAGGSLAVAFGTIRKRLEELFDPAVYEHAVIPPRATLADWKELTRRMPMVGLGFMGCPPAQRVGANFRGDAQFYLVLLTRQQPGLEAYFGDGTLPGILGLSAVAALGLHGMKVKGLGTCEVRQLTTTGEQEWLEDNVASVQLQVTIPGLSFDTPEYLAQLDTLKTLSQTYVDSTGETP</sequence>
<name>A0ABQ0Q908_9PROT</name>
<gene>
    <name evidence="1" type="ORF">AA0228_0696</name>
</gene>
<keyword evidence="2" id="KW-1185">Reference proteome</keyword>
<evidence type="ECO:0000313" key="1">
    <source>
        <dbReference type="EMBL" id="GBR09505.1"/>
    </source>
</evidence>
<dbReference type="EMBL" id="BAQW01000004">
    <property type="protein sequence ID" value="GBR09505.1"/>
    <property type="molecule type" value="Genomic_DNA"/>
</dbReference>
<reference evidence="1" key="1">
    <citation type="submission" date="2013-04" db="EMBL/GenBank/DDBJ databases">
        <title>The genome sequencing project of 58 acetic acid bacteria.</title>
        <authorList>
            <person name="Okamoto-Kainuma A."/>
            <person name="Ishikawa M."/>
            <person name="Umino S."/>
            <person name="Koizumi Y."/>
            <person name="Shiwa Y."/>
            <person name="Yoshikawa H."/>
            <person name="Matsutani M."/>
            <person name="Matsushita K."/>
        </authorList>
    </citation>
    <scope>NUCLEOTIDE SEQUENCE</scope>
    <source>
        <strain evidence="1">NRIC 0228</strain>
    </source>
</reference>
<organism evidence="1 2">
    <name type="scientific">Gluconobacter frateurii NRIC 0228</name>
    <dbReference type="NCBI Taxonomy" id="1307946"/>
    <lineage>
        <taxon>Bacteria</taxon>
        <taxon>Pseudomonadati</taxon>
        <taxon>Pseudomonadota</taxon>
        <taxon>Alphaproteobacteria</taxon>
        <taxon>Acetobacterales</taxon>
        <taxon>Acetobacteraceae</taxon>
        <taxon>Gluconobacter</taxon>
    </lineage>
</organism>
<proteinExistence type="predicted"/>
<protein>
    <submittedName>
        <fullName evidence="1">Uncharacterized protein</fullName>
    </submittedName>
</protein>
<comment type="caution">
    <text evidence="1">The sequence shown here is derived from an EMBL/GenBank/DDBJ whole genome shotgun (WGS) entry which is preliminary data.</text>
</comment>
<evidence type="ECO:0000313" key="2">
    <source>
        <dbReference type="Proteomes" id="UP001061070"/>
    </source>
</evidence>
<dbReference type="Proteomes" id="UP001061070">
    <property type="component" value="Unassembled WGS sequence"/>
</dbReference>
<accession>A0ABQ0Q908</accession>